<dbReference type="InterPro" id="IPR047611">
    <property type="entry name" value="RepABC_RepC"/>
</dbReference>
<dbReference type="OrthoDB" id="7488837at2"/>
<evidence type="ECO:0000259" key="3">
    <source>
        <dbReference type="Pfam" id="PF11800"/>
    </source>
</evidence>
<reference evidence="4 5" key="1">
    <citation type="submission" date="2017-06" db="EMBL/GenBank/DDBJ databases">
        <authorList>
            <person name="Kim H.J."/>
            <person name="Triplett B.A."/>
        </authorList>
    </citation>
    <scope>NUCLEOTIDE SEQUENCE [LARGE SCALE GENOMIC DNA]</scope>
    <source>
        <strain evidence="4 5">DSM 11445</strain>
    </source>
</reference>
<protein>
    <submittedName>
        <fullName evidence="4">Replication initiation protein RepC</fullName>
    </submittedName>
</protein>
<dbReference type="InterPro" id="IPR005090">
    <property type="entry name" value="RepC_N"/>
</dbReference>
<evidence type="ECO:0000313" key="4">
    <source>
        <dbReference type="EMBL" id="SNS60634.1"/>
    </source>
</evidence>
<dbReference type="EMBL" id="FZON01000022">
    <property type="protein sequence ID" value="SNS60634.1"/>
    <property type="molecule type" value="Genomic_DNA"/>
</dbReference>
<name>A0A239FXY0_9RHOB</name>
<dbReference type="NCBIfam" id="NF040974">
    <property type="entry name" value="RepABC_RepC"/>
    <property type="match status" value="1"/>
</dbReference>
<dbReference type="Gene3D" id="1.10.10.10">
    <property type="entry name" value="Winged helix-like DNA-binding domain superfamily/Winged helix DNA-binding domain"/>
    <property type="match status" value="1"/>
</dbReference>
<feature type="compositionally biased region" description="Basic and acidic residues" evidence="1">
    <location>
        <begin position="231"/>
        <end position="240"/>
    </location>
</feature>
<dbReference type="Pfam" id="PF11800">
    <property type="entry name" value="RP-C_C"/>
    <property type="match status" value="1"/>
</dbReference>
<dbReference type="InterPro" id="IPR036390">
    <property type="entry name" value="WH_DNA-bd_sf"/>
</dbReference>
<dbReference type="Pfam" id="PF03428">
    <property type="entry name" value="RP-C"/>
    <property type="match status" value="1"/>
</dbReference>
<evidence type="ECO:0000256" key="1">
    <source>
        <dbReference type="SAM" id="MobiDB-lite"/>
    </source>
</evidence>
<dbReference type="InterPro" id="IPR021760">
    <property type="entry name" value="RepC_C"/>
</dbReference>
<accession>A0A239FXY0</accession>
<feature type="domain" description="Plasmid replication protein C N-terminal" evidence="2">
    <location>
        <begin position="19"/>
        <end position="157"/>
    </location>
</feature>
<sequence>MTEMSRIPFGQPVEPCASHDKWVLLDTLTRAANSFGLNHRTLTVLRALLTFYPERALPNVPGVAVVFPSNRTLSQRLNGMPESTLRRHLATLVRCGIVSRQDSANRKRFARFGGLAFGFDLSPLVRLADEVFKAASDEHLRQQEIDALRARIAATRMRLIEGDLLPVDHPLIEDSRRILRRKVDAETLRAVLEPLENHVDNARKIHAPAEEMSAIDSENERHIQSTNKAESVSKEPDTRNQEAVALDQVLGTCKEYKSFFPEAPKDWSGLIRVAQMLYPMMGIDRTTFEDARHRIGSHGASVAVLCILEKLSDIRKPGAYLRGLSKRAVQGQLNLRGMVKSLERPELSADNLV</sequence>
<dbReference type="SUPFAM" id="SSF46785">
    <property type="entry name" value="Winged helix' DNA-binding domain"/>
    <property type="match status" value="1"/>
</dbReference>
<feature type="region of interest" description="Disordered" evidence="1">
    <location>
        <begin position="210"/>
        <end position="240"/>
    </location>
</feature>
<dbReference type="InterPro" id="IPR036388">
    <property type="entry name" value="WH-like_DNA-bd_sf"/>
</dbReference>
<organism evidence="4 5">
    <name type="scientific">Antarctobacter heliothermus</name>
    <dbReference type="NCBI Taxonomy" id="74033"/>
    <lineage>
        <taxon>Bacteria</taxon>
        <taxon>Pseudomonadati</taxon>
        <taxon>Pseudomonadota</taxon>
        <taxon>Alphaproteobacteria</taxon>
        <taxon>Rhodobacterales</taxon>
        <taxon>Roseobacteraceae</taxon>
        <taxon>Antarctobacter</taxon>
    </lineage>
</organism>
<proteinExistence type="predicted"/>
<evidence type="ECO:0000259" key="2">
    <source>
        <dbReference type="Pfam" id="PF03428"/>
    </source>
</evidence>
<feature type="domain" description="Plasmid replication protein C C-terminal" evidence="3">
    <location>
        <begin position="246"/>
        <end position="342"/>
    </location>
</feature>
<evidence type="ECO:0000313" key="5">
    <source>
        <dbReference type="Proteomes" id="UP000198440"/>
    </source>
</evidence>
<gene>
    <name evidence="4" type="ORF">SAMN04488078_102247</name>
</gene>
<dbReference type="Proteomes" id="UP000198440">
    <property type="component" value="Unassembled WGS sequence"/>
</dbReference>
<dbReference type="AlphaFoldDB" id="A0A239FXY0"/>